<evidence type="ECO:0000256" key="1">
    <source>
        <dbReference type="SAM" id="MobiDB-lite"/>
    </source>
</evidence>
<dbReference type="GO" id="GO:0005975">
    <property type="term" value="P:carbohydrate metabolic process"/>
    <property type="evidence" value="ECO:0007669"/>
    <property type="project" value="InterPro"/>
</dbReference>
<feature type="region of interest" description="Disordered" evidence="1">
    <location>
        <begin position="818"/>
        <end position="837"/>
    </location>
</feature>
<feature type="domain" description="Glycosyl hydrolase family 92" evidence="4">
    <location>
        <begin position="279"/>
        <end position="754"/>
    </location>
</feature>
<name>A0AAE8MSE3_9PEZI</name>
<sequence length="870" mass="95407">MNAPCSIGLLLLSTFGVAHAAAGNLAALVRTTTGSTAGGNTFPGVSRPLGMVKLGPDLYNGQDSYSGYQPNGNFTGFSMLHESGTGGAPKYGVVAQMPVVGVVGNPLEAQGVTRAEEDVSEVGYYRSELSTGIRVELAATSKAGFYQYTFPEEGGDPGVIVDVSHVLPSYRGMGLEQHYLGGEIGIEGKDDGYVSYRGYGDYDNGWNKSPRWRVYFCGHFDKPATFKTFVGSDATTDRLETLTGNNTVEFSTKRLGAIFSFEDREVQSRVGVSFISTEQACQNVDDEIPNGAALSDIRESTRRVWEERVLSKVTTTDTDPEKLAQLYSALYFMNLLPTNKTGENPLWESDEPYYDDIFTFWDTFRCTTSLFHILQPDAHEEFIRSWVDIWRHEGFMSDARSSFWSGAVQAGSNVDNVFADAYVKGVRGKIDWDDAYEAMVTDAEVVPPLGDDNRDRGGSAKEGRGALSDWLEFGYITTRFVRSVTRAVEYSVNDFALYQVALGQNRIDDAKKYLGRSRNWRNHWNEDMAALNHTGFLGPIDTEGRFVPQDPLSCGGCYWGDSYYQGLPWEYTFNAHHDLATLVEWSGGEEKFVDRLEVTFKPGMVSGNGQFDHTIFNPGNEPSFGTPYLYNFVGRQDLSVLRSRFIAKSYYHPTPDGLPGNSDAGAMESWLLWNMIGMYPLTGQTTFLIGSPWFDDLTIDLGGGAKLEIKSSGGSDTSFYVQSLKVNGKKWDKSWVMWEDVFRDGGRMEFELGPEPRNWATGPPPPSPAFGTETTLPERRLWLSGDAITGAIIGASALASFGVVILMFGMKVRRAPAPEDVGPEGGGGPEAPRINYASLESGPATVARYADSVADSEVGEDSSSGKSVGV</sequence>
<dbReference type="FunFam" id="2.70.98.10:FF:000028">
    <property type="entry name" value="Alpha-1,2-mannosidase family protein (AFU_orthologue AFUA_5G10520)"/>
    <property type="match status" value="1"/>
</dbReference>
<feature type="region of interest" description="Disordered" evidence="1">
    <location>
        <begin position="848"/>
        <end position="870"/>
    </location>
</feature>
<dbReference type="EMBL" id="ONZQ02000003">
    <property type="protein sequence ID" value="SPN99582.1"/>
    <property type="molecule type" value="Genomic_DNA"/>
</dbReference>
<dbReference type="PANTHER" id="PTHR12143:SF44">
    <property type="entry name" value="GLYCOSYL HYDROLASE FAMILY 92 DOMAIN-CONTAINING PROTEIN"/>
    <property type="match status" value="1"/>
</dbReference>
<dbReference type="Gene3D" id="1.20.1610.10">
    <property type="entry name" value="alpha-1,2-mannosidases domains"/>
    <property type="match status" value="1"/>
</dbReference>
<dbReference type="Gene3D" id="2.70.98.10">
    <property type="match status" value="1"/>
</dbReference>
<dbReference type="InterPro" id="IPR008928">
    <property type="entry name" value="6-hairpin_glycosidase_sf"/>
</dbReference>
<feature type="signal peptide" evidence="3">
    <location>
        <begin position="1"/>
        <end position="20"/>
    </location>
</feature>
<dbReference type="InterPro" id="IPR050883">
    <property type="entry name" value="PNGase"/>
</dbReference>
<dbReference type="GO" id="GO:0006516">
    <property type="term" value="P:glycoprotein catabolic process"/>
    <property type="evidence" value="ECO:0007669"/>
    <property type="project" value="TreeGrafter"/>
</dbReference>
<keyword evidence="7" id="KW-1185">Reference proteome</keyword>
<evidence type="ECO:0000259" key="5">
    <source>
        <dbReference type="Pfam" id="PF17678"/>
    </source>
</evidence>
<dbReference type="PANTHER" id="PTHR12143">
    <property type="entry name" value="PEPTIDE N-GLYCANASE PNGASE -RELATED"/>
    <property type="match status" value="1"/>
</dbReference>
<dbReference type="InterPro" id="IPR014718">
    <property type="entry name" value="GH-type_carb-bd"/>
</dbReference>
<dbReference type="InterPro" id="IPR005887">
    <property type="entry name" value="GH92_a_mannosidase_put"/>
</dbReference>
<gene>
    <name evidence="6" type="ORF">DNG_02434</name>
</gene>
<dbReference type="GO" id="GO:0030246">
    <property type="term" value="F:carbohydrate binding"/>
    <property type="evidence" value="ECO:0007669"/>
    <property type="project" value="InterPro"/>
</dbReference>
<evidence type="ECO:0000256" key="3">
    <source>
        <dbReference type="SAM" id="SignalP"/>
    </source>
</evidence>
<dbReference type="FunFam" id="1.20.1050.60:FF:000002">
    <property type="entry name" value="Glycosyl hydrolase family 92"/>
    <property type="match status" value="1"/>
</dbReference>
<reference evidence="6" key="1">
    <citation type="submission" date="2018-03" db="EMBL/GenBank/DDBJ databases">
        <authorList>
            <person name="Guldener U."/>
        </authorList>
    </citation>
    <scope>NUCLEOTIDE SEQUENCE</scope>
</reference>
<feature type="compositionally biased region" description="Polar residues" evidence="1">
    <location>
        <begin position="861"/>
        <end position="870"/>
    </location>
</feature>
<feature type="transmembrane region" description="Helical" evidence="2">
    <location>
        <begin position="787"/>
        <end position="808"/>
    </location>
</feature>
<evidence type="ECO:0000256" key="2">
    <source>
        <dbReference type="SAM" id="Phobius"/>
    </source>
</evidence>
<evidence type="ECO:0000313" key="6">
    <source>
        <dbReference type="EMBL" id="SPN99582.1"/>
    </source>
</evidence>
<dbReference type="GO" id="GO:0005634">
    <property type="term" value="C:nucleus"/>
    <property type="evidence" value="ECO:0007669"/>
    <property type="project" value="TreeGrafter"/>
</dbReference>
<keyword evidence="2" id="KW-1133">Transmembrane helix</keyword>
<dbReference type="Pfam" id="PF07971">
    <property type="entry name" value="Glyco_hydro_92"/>
    <property type="match status" value="1"/>
</dbReference>
<feature type="domain" description="Glycosyl hydrolase family 92 N-terminal" evidence="5">
    <location>
        <begin position="29"/>
        <end position="273"/>
    </location>
</feature>
<dbReference type="GO" id="GO:0005829">
    <property type="term" value="C:cytosol"/>
    <property type="evidence" value="ECO:0007669"/>
    <property type="project" value="TreeGrafter"/>
</dbReference>
<accession>A0AAE8MSE3</accession>
<proteinExistence type="predicted"/>
<dbReference type="Gene3D" id="3.30.2080.10">
    <property type="entry name" value="GH92 mannosidase domain"/>
    <property type="match status" value="1"/>
</dbReference>
<dbReference type="SUPFAM" id="SSF48208">
    <property type="entry name" value="Six-hairpin glycosidases"/>
    <property type="match status" value="1"/>
</dbReference>
<dbReference type="Pfam" id="PF17678">
    <property type="entry name" value="Glyco_hydro_92N"/>
    <property type="match status" value="1"/>
</dbReference>
<dbReference type="AlphaFoldDB" id="A0AAE8MSE3"/>
<evidence type="ECO:0000259" key="4">
    <source>
        <dbReference type="Pfam" id="PF07971"/>
    </source>
</evidence>
<keyword evidence="2" id="KW-0812">Transmembrane</keyword>
<feature type="chain" id="PRO_5042130524" evidence="3">
    <location>
        <begin position="21"/>
        <end position="870"/>
    </location>
</feature>
<dbReference type="InterPro" id="IPR012939">
    <property type="entry name" value="Glyco_hydro_92"/>
</dbReference>
<dbReference type="NCBIfam" id="TIGR01180">
    <property type="entry name" value="aman2_put"/>
    <property type="match status" value="1"/>
</dbReference>
<organism evidence="6 7">
    <name type="scientific">Cephalotrichum gorgonifer</name>
    <dbReference type="NCBI Taxonomy" id="2041049"/>
    <lineage>
        <taxon>Eukaryota</taxon>
        <taxon>Fungi</taxon>
        <taxon>Dikarya</taxon>
        <taxon>Ascomycota</taxon>
        <taxon>Pezizomycotina</taxon>
        <taxon>Sordariomycetes</taxon>
        <taxon>Hypocreomycetidae</taxon>
        <taxon>Microascales</taxon>
        <taxon>Microascaceae</taxon>
        <taxon>Cephalotrichum</taxon>
    </lineage>
</organism>
<dbReference type="InterPro" id="IPR041371">
    <property type="entry name" value="GH92_N"/>
</dbReference>
<dbReference type="Proteomes" id="UP001187682">
    <property type="component" value="Unassembled WGS sequence"/>
</dbReference>
<comment type="caution">
    <text evidence="6">The sequence shown here is derived from an EMBL/GenBank/DDBJ whole genome shotgun (WGS) entry which is preliminary data.</text>
</comment>
<keyword evidence="3" id="KW-0732">Signal</keyword>
<protein>
    <submittedName>
        <fullName evidence="6">Related to putative alpha-1,2-mannosidase</fullName>
    </submittedName>
</protein>
<dbReference type="GO" id="GO:0000224">
    <property type="term" value="F:peptide-N4-(N-acetyl-beta-glucosaminyl)asparagine amidase activity"/>
    <property type="evidence" value="ECO:0007669"/>
    <property type="project" value="TreeGrafter"/>
</dbReference>
<keyword evidence="2" id="KW-0472">Membrane</keyword>
<dbReference type="FunFam" id="3.30.2080.10:FF:000001">
    <property type="entry name" value="Alpha-1,2-mannosidase subfamily"/>
    <property type="match status" value="1"/>
</dbReference>
<dbReference type="Gene3D" id="1.20.1050.60">
    <property type="entry name" value="alpha-1,2-mannosidase"/>
    <property type="match status" value="1"/>
</dbReference>
<evidence type="ECO:0000313" key="7">
    <source>
        <dbReference type="Proteomes" id="UP001187682"/>
    </source>
</evidence>